<sequence>MCGGGFYFCALGGEPECVFIYVGLVYFGYGGDAAYGLKAESTF</sequence>
<dbReference type="InParanoid" id="G9EKG5"/>
<accession>G9EKG5</accession>
<keyword evidence="2" id="KW-1185">Reference proteome</keyword>
<evidence type="ECO:0000313" key="2">
    <source>
        <dbReference type="Proteomes" id="UP000002770"/>
    </source>
</evidence>
<dbReference type="EMBL" id="JH413801">
    <property type="protein sequence ID" value="EHL32316.1"/>
    <property type="molecule type" value="Genomic_DNA"/>
</dbReference>
<dbReference type="HOGENOM" id="CLU_3235439_0_0_6"/>
<gene>
    <name evidence="1" type="ORF">LDG_5698</name>
</gene>
<name>G9EKG5_9GAMM</name>
<dbReference type="Proteomes" id="UP000002770">
    <property type="component" value="Unassembled WGS sequence"/>
</dbReference>
<dbReference type="STRING" id="658187.LDG_5698"/>
<dbReference type="AlphaFoldDB" id="G9EKG5"/>
<protein>
    <submittedName>
        <fullName evidence="1">Uncharacterized protein</fullName>
    </submittedName>
</protein>
<evidence type="ECO:0000313" key="1">
    <source>
        <dbReference type="EMBL" id="EHL32316.1"/>
    </source>
</evidence>
<reference evidence="1 2" key="1">
    <citation type="journal article" date="2011" name="BMC Genomics">
        <title>Insight into cross-talk between intra-amoebal pathogens.</title>
        <authorList>
            <person name="Gimenez G."/>
            <person name="Bertelli C."/>
            <person name="Moliner C."/>
            <person name="Robert C."/>
            <person name="Raoult D."/>
            <person name="Fournier P.E."/>
            <person name="Greub G."/>
        </authorList>
    </citation>
    <scope>NUCLEOTIDE SEQUENCE [LARGE SCALE GENOMIC DNA]</scope>
    <source>
        <strain evidence="1 2">LLAP12</strain>
    </source>
</reference>
<organism evidence="1 2">
    <name type="scientific">Legionella drancourtii LLAP12</name>
    <dbReference type="NCBI Taxonomy" id="658187"/>
    <lineage>
        <taxon>Bacteria</taxon>
        <taxon>Pseudomonadati</taxon>
        <taxon>Pseudomonadota</taxon>
        <taxon>Gammaproteobacteria</taxon>
        <taxon>Legionellales</taxon>
        <taxon>Legionellaceae</taxon>
        <taxon>Legionella</taxon>
    </lineage>
</organism>
<proteinExistence type="predicted"/>